<evidence type="ECO:0000256" key="2">
    <source>
        <dbReference type="SAM" id="Phobius"/>
    </source>
</evidence>
<feature type="transmembrane region" description="Helical" evidence="2">
    <location>
        <begin position="45"/>
        <end position="64"/>
    </location>
</feature>
<gene>
    <name evidence="3" type="ORF">FA13DRAFT_1730598</name>
</gene>
<evidence type="ECO:0000313" key="4">
    <source>
        <dbReference type="Proteomes" id="UP000298030"/>
    </source>
</evidence>
<name>A0A4Y7THB0_COPMI</name>
<feature type="region of interest" description="Disordered" evidence="1">
    <location>
        <begin position="71"/>
        <end position="102"/>
    </location>
</feature>
<comment type="caution">
    <text evidence="3">The sequence shown here is derived from an EMBL/GenBank/DDBJ whole genome shotgun (WGS) entry which is preliminary data.</text>
</comment>
<keyword evidence="2" id="KW-1133">Transmembrane helix</keyword>
<keyword evidence="2" id="KW-0472">Membrane</keyword>
<dbReference type="Proteomes" id="UP000298030">
    <property type="component" value="Unassembled WGS sequence"/>
</dbReference>
<reference evidence="3 4" key="1">
    <citation type="journal article" date="2019" name="Nat. Ecol. Evol.">
        <title>Megaphylogeny resolves global patterns of mushroom evolution.</title>
        <authorList>
            <person name="Varga T."/>
            <person name="Krizsan K."/>
            <person name="Foldi C."/>
            <person name="Dima B."/>
            <person name="Sanchez-Garcia M."/>
            <person name="Sanchez-Ramirez S."/>
            <person name="Szollosi G.J."/>
            <person name="Szarkandi J.G."/>
            <person name="Papp V."/>
            <person name="Albert L."/>
            <person name="Andreopoulos W."/>
            <person name="Angelini C."/>
            <person name="Antonin V."/>
            <person name="Barry K.W."/>
            <person name="Bougher N.L."/>
            <person name="Buchanan P."/>
            <person name="Buyck B."/>
            <person name="Bense V."/>
            <person name="Catcheside P."/>
            <person name="Chovatia M."/>
            <person name="Cooper J."/>
            <person name="Damon W."/>
            <person name="Desjardin D."/>
            <person name="Finy P."/>
            <person name="Geml J."/>
            <person name="Haridas S."/>
            <person name="Hughes K."/>
            <person name="Justo A."/>
            <person name="Karasinski D."/>
            <person name="Kautmanova I."/>
            <person name="Kiss B."/>
            <person name="Kocsube S."/>
            <person name="Kotiranta H."/>
            <person name="LaButti K.M."/>
            <person name="Lechner B.E."/>
            <person name="Liimatainen K."/>
            <person name="Lipzen A."/>
            <person name="Lukacs Z."/>
            <person name="Mihaltcheva S."/>
            <person name="Morgado L.N."/>
            <person name="Niskanen T."/>
            <person name="Noordeloos M.E."/>
            <person name="Ohm R.A."/>
            <person name="Ortiz-Santana B."/>
            <person name="Ovrebo C."/>
            <person name="Racz N."/>
            <person name="Riley R."/>
            <person name="Savchenko A."/>
            <person name="Shiryaev A."/>
            <person name="Soop K."/>
            <person name="Spirin V."/>
            <person name="Szebenyi C."/>
            <person name="Tomsovsky M."/>
            <person name="Tulloss R.E."/>
            <person name="Uehling J."/>
            <person name="Grigoriev I.V."/>
            <person name="Vagvolgyi C."/>
            <person name="Papp T."/>
            <person name="Martin F.M."/>
            <person name="Miettinen O."/>
            <person name="Hibbett D.S."/>
            <person name="Nagy L.G."/>
        </authorList>
    </citation>
    <scope>NUCLEOTIDE SEQUENCE [LARGE SCALE GENOMIC DNA]</scope>
    <source>
        <strain evidence="3 4">FP101781</strain>
    </source>
</reference>
<accession>A0A4Y7THB0</accession>
<proteinExistence type="predicted"/>
<evidence type="ECO:0000256" key="1">
    <source>
        <dbReference type="SAM" id="MobiDB-lite"/>
    </source>
</evidence>
<sequence length="102" mass="11114">MSWSTEPITKLLYALDSNQRLLRPHPRTRLSSWVAGRRRARQPYWAARSLGSTLALILLIGFLSTRDDASGLGLESTGEGGGGQERGGEGQEGLKASTTRRC</sequence>
<keyword evidence="4" id="KW-1185">Reference proteome</keyword>
<protein>
    <submittedName>
        <fullName evidence="3">Uncharacterized protein</fullName>
    </submittedName>
</protein>
<evidence type="ECO:0000313" key="3">
    <source>
        <dbReference type="EMBL" id="TEB33556.1"/>
    </source>
</evidence>
<keyword evidence="2" id="KW-0812">Transmembrane</keyword>
<dbReference type="EMBL" id="QPFP01000012">
    <property type="protein sequence ID" value="TEB33556.1"/>
    <property type="molecule type" value="Genomic_DNA"/>
</dbReference>
<organism evidence="3 4">
    <name type="scientific">Coprinellus micaceus</name>
    <name type="common">Glistening ink-cap mushroom</name>
    <name type="synonym">Coprinus micaceus</name>
    <dbReference type="NCBI Taxonomy" id="71717"/>
    <lineage>
        <taxon>Eukaryota</taxon>
        <taxon>Fungi</taxon>
        <taxon>Dikarya</taxon>
        <taxon>Basidiomycota</taxon>
        <taxon>Agaricomycotina</taxon>
        <taxon>Agaricomycetes</taxon>
        <taxon>Agaricomycetidae</taxon>
        <taxon>Agaricales</taxon>
        <taxon>Agaricineae</taxon>
        <taxon>Psathyrellaceae</taxon>
        <taxon>Coprinellus</taxon>
    </lineage>
</organism>
<dbReference type="AlphaFoldDB" id="A0A4Y7THB0"/>